<organism evidence="2 3">
    <name type="scientific">Globisporangium ultimum (strain ATCC 200006 / CBS 805.95 / DAOM BR144)</name>
    <name type="common">Pythium ultimum</name>
    <dbReference type="NCBI Taxonomy" id="431595"/>
    <lineage>
        <taxon>Eukaryota</taxon>
        <taxon>Sar</taxon>
        <taxon>Stramenopiles</taxon>
        <taxon>Oomycota</taxon>
        <taxon>Peronosporomycetes</taxon>
        <taxon>Pythiales</taxon>
        <taxon>Pythiaceae</taxon>
        <taxon>Globisporangium</taxon>
    </lineage>
</organism>
<reference evidence="2" key="3">
    <citation type="submission" date="2015-02" db="UniProtKB">
        <authorList>
            <consortium name="EnsemblProtists"/>
        </authorList>
    </citation>
    <scope>IDENTIFICATION</scope>
    <source>
        <strain evidence="2">DAOM BR144</strain>
    </source>
</reference>
<dbReference type="SMART" id="SM00028">
    <property type="entry name" value="TPR"/>
    <property type="match status" value="2"/>
</dbReference>
<sequence length="243" mass="26908">MHQTKFQGEVHRMDRLFGKLTKTQQMQTKLGRDVGKRPGWISATGEDVDNVHSKMSKSIPRSAAKSNARHATLMATSQDVISNITRGKKPQSAPATSLRTIRLVKGPLSLKNGASSERNQEVDEVTCDPVRRIQALYSQGLLYQKENKLKLAIDSYEAAIRIPASGREFASLYINLGSAQMEQLRFGDALVSFQNAERIHPTNVKAVYNSALALMHLGDATKAEEQVRLSVDGDKYFPKSAHT</sequence>
<dbReference type="HOGENOM" id="CLU_1144538_0_0_1"/>
<keyword evidence="3" id="KW-1185">Reference proteome</keyword>
<keyword evidence="1" id="KW-0802">TPR repeat</keyword>
<evidence type="ECO:0000256" key="1">
    <source>
        <dbReference type="PROSITE-ProRule" id="PRU00339"/>
    </source>
</evidence>
<dbReference type="InterPro" id="IPR011990">
    <property type="entry name" value="TPR-like_helical_dom_sf"/>
</dbReference>
<dbReference type="PROSITE" id="PS50005">
    <property type="entry name" value="TPR"/>
    <property type="match status" value="2"/>
</dbReference>
<dbReference type="eggNOG" id="ENOG502S9B7">
    <property type="taxonomic scope" value="Eukaryota"/>
</dbReference>
<protein>
    <submittedName>
        <fullName evidence="2">Uncharacterized protein</fullName>
    </submittedName>
</protein>
<dbReference type="InParanoid" id="K3WB26"/>
<name>K3WB26_GLOUD</name>
<feature type="repeat" description="TPR" evidence="1">
    <location>
        <begin position="170"/>
        <end position="203"/>
    </location>
</feature>
<dbReference type="Pfam" id="PF13181">
    <property type="entry name" value="TPR_8"/>
    <property type="match status" value="1"/>
</dbReference>
<dbReference type="SUPFAM" id="SSF48452">
    <property type="entry name" value="TPR-like"/>
    <property type="match status" value="1"/>
</dbReference>
<proteinExistence type="predicted"/>
<reference evidence="3" key="1">
    <citation type="journal article" date="2010" name="Genome Biol.">
        <title>Genome sequence of the necrotrophic plant pathogen Pythium ultimum reveals original pathogenicity mechanisms and effector repertoire.</title>
        <authorList>
            <person name="Levesque C.A."/>
            <person name="Brouwer H."/>
            <person name="Cano L."/>
            <person name="Hamilton J.P."/>
            <person name="Holt C."/>
            <person name="Huitema E."/>
            <person name="Raffaele S."/>
            <person name="Robideau G.P."/>
            <person name="Thines M."/>
            <person name="Win J."/>
            <person name="Zerillo M.M."/>
            <person name="Beakes G.W."/>
            <person name="Boore J.L."/>
            <person name="Busam D."/>
            <person name="Dumas B."/>
            <person name="Ferriera S."/>
            <person name="Fuerstenberg S.I."/>
            <person name="Gachon C.M."/>
            <person name="Gaulin E."/>
            <person name="Govers F."/>
            <person name="Grenville-Briggs L."/>
            <person name="Horner N."/>
            <person name="Hostetler J."/>
            <person name="Jiang R.H."/>
            <person name="Johnson J."/>
            <person name="Krajaejun T."/>
            <person name="Lin H."/>
            <person name="Meijer H.J."/>
            <person name="Moore B."/>
            <person name="Morris P."/>
            <person name="Phuntmart V."/>
            <person name="Puiu D."/>
            <person name="Shetty J."/>
            <person name="Stajich J.E."/>
            <person name="Tripathy S."/>
            <person name="Wawra S."/>
            <person name="van West P."/>
            <person name="Whitty B.R."/>
            <person name="Coutinho P.M."/>
            <person name="Henrissat B."/>
            <person name="Martin F."/>
            <person name="Thomas P.D."/>
            <person name="Tyler B.M."/>
            <person name="De Vries R.P."/>
            <person name="Kamoun S."/>
            <person name="Yandell M."/>
            <person name="Tisserat N."/>
            <person name="Buell C.R."/>
        </authorList>
    </citation>
    <scope>NUCLEOTIDE SEQUENCE</scope>
    <source>
        <strain evidence="3">DAOM:BR144</strain>
    </source>
</reference>
<evidence type="ECO:0000313" key="3">
    <source>
        <dbReference type="Proteomes" id="UP000019132"/>
    </source>
</evidence>
<dbReference type="EMBL" id="GL376634">
    <property type="status" value="NOT_ANNOTATED_CDS"/>
    <property type="molecule type" value="Genomic_DNA"/>
</dbReference>
<reference evidence="3" key="2">
    <citation type="submission" date="2010-04" db="EMBL/GenBank/DDBJ databases">
        <authorList>
            <person name="Buell R."/>
            <person name="Hamilton J."/>
            <person name="Hostetler J."/>
        </authorList>
    </citation>
    <scope>NUCLEOTIDE SEQUENCE [LARGE SCALE GENOMIC DNA]</scope>
    <source>
        <strain evidence="3">DAOM:BR144</strain>
    </source>
</reference>
<accession>K3WB26</accession>
<feature type="repeat" description="TPR" evidence="1">
    <location>
        <begin position="133"/>
        <end position="166"/>
    </location>
</feature>
<dbReference type="AlphaFoldDB" id="K3WB26"/>
<evidence type="ECO:0000313" key="2">
    <source>
        <dbReference type="EnsemblProtists" id="PYU1_T002167"/>
    </source>
</evidence>
<dbReference type="InterPro" id="IPR019734">
    <property type="entry name" value="TPR_rpt"/>
</dbReference>
<dbReference type="EnsemblProtists" id="PYU1_T002167">
    <property type="protein sequence ID" value="PYU1_T002167"/>
    <property type="gene ID" value="PYU1_G002165"/>
</dbReference>
<dbReference type="Gene3D" id="1.25.40.10">
    <property type="entry name" value="Tetratricopeptide repeat domain"/>
    <property type="match status" value="1"/>
</dbReference>
<dbReference type="VEuPathDB" id="FungiDB:PYU1_G002165"/>
<dbReference type="Proteomes" id="UP000019132">
    <property type="component" value="Unassembled WGS sequence"/>
</dbReference>
<dbReference type="STRING" id="431595.K3WB26"/>